<organism evidence="3 4">
    <name type="scientific">Aerococcus urinaehominis</name>
    <dbReference type="NCBI Taxonomy" id="128944"/>
    <lineage>
        <taxon>Bacteria</taxon>
        <taxon>Bacillati</taxon>
        <taxon>Bacillota</taxon>
        <taxon>Bacilli</taxon>
        <taxon>Lactobacillales</taxon>
        <taxon>Aerococcaceae</taxon>
        <taxon>Aerococcus</taxon>
    </lineage>
</organism>
<dbReference type="GO" id="GO:0009986">
    <property type="term" value="C:cell surface"/>
    <property type="evidence" value="ECO:0007669"/>
    <property type="project" value="UniProtKB-SubCell"/>
</dbReference>
<evidence type="ECO:0000313" key="3">
    <source>
        <dbReference type="EMBL" id="AMB98867.1"/>
    </source>
</evidence>
<dbReference type="PIRSF" id="PIRSF021292">
    <property type="entry name" value="Competence_ComGD"/>
    <property type="match status" value="1"/>
</dbReference>
<dbReference type="NCBIfam" id="TIGR02532">
    <property type="entry name" value="IV_pilin_GFxxxE"/>
    <property type="match status" value="1"/>
</dbReference>
<reference evidence="4" key="2">
    <citation type="submission" date="2016-01" db="EMBL/GenBank/DDBJ databases">
        <title>Six Aerococcus type strain genome sequencing and assembly using PacBio and Illumina Hiseq.</title>
        <authorList>
            <person name="Carkaci D."/>
            <person name="Dargis R."/>
            <person name="Nielsen X.C."/>
            <person name="Skovgaard O."/>
            <person name="Fuursted K."/>
            <person name="Christensen J.J."/>
        </authorList>
    </citation>
    <scope>NUCLEOTIDE SEQUENCE [LARGE SCALE GENOMIC DNA]</scope>
    <source>
        <strain evidence="4">CCUG42038B</strain>
    </source>
</reference>
<sequence length="143" mass="16634">MKLTKQGFTLLESLLVLMVVSLIMIAGLVFSNYGQDLMASELAVQEITHQVKKLQNQAILQGKTYQVQSYQQDLRVVDLGDGQEVWHYHLPDRIYFAHYRKFIIMSQTGYISPFTWVIVDPHYKHEIVFQMGSGQYVRHKTAR</sequence>
<proteinExistence type="predicted"/>
<keyword evidence="4" id="KW-1185">Reference proteome</keyword>
<evidence type="ECO:0000256" key="2">
    <source>
        <dbReference type="ARBA" id="ARBA00023287"/>
    </source>
</evidence>
<accession>A0A0X8FKA5</accession>
<protein>
    <submittedName>
        <fullName evidence="3">Uncharacterized protein</fullName>
    </submittedName>
</protein>
<dbReference type="KEGG" id="auh:AWM75_02160"/>
<gene>
    <name evidence="3" type="ORF">AWM75_02160</name>
</gene>
<dbReference type="GO" id="GO:0030420">
    <property type="term" value="P:establishment of competence for transformation"/>
    <property type="evidence" value="ECO:0007669"/>
    <property type="project" value="UniProtKB-KW"/>
</dbReference>
<keyword evidence="2" id="KW-0178">Competence</keyword>
<dbReference type="STRING" id="128944.AWM75_02160"/>
<dbReference type="EMBL" id="CP014163">
    <property type="protein sequence ID" value="AMB98867.1"/>
    <property type="molecule type" value="Genomic_DNA"/>
</dbReference>
<evidence type="ECO:0000256" key="1">
    <source>
        <dbReference type="ARBA" id="ARBA00004241"/>
    </source>
</evidence>
<dbReference type="InterPro" id="IPR012902">
    <property type="entry name" value="N_methyl_site"/>
</dbReference>
<reference evidence="3 4" key="1">
    <citation type="journal article" date="2016" name="Genome Announc.">
        <title>Complete Genome Sequences of Aerococcus christensenii CCUG 28831T, Aerococcus sanguinicola CCUG 43001T, Aerococcus urinae CCUG 36881T, Aerococcus urinaeequi CCUG 28094T, Aerococcus urinaehominis CCUG 42038 BT, and Aerococcus viridans CCUG 4311T.</title>
        <authorList>
            <person name="Carkaci D."/>
            <person name="Dargis R."/>
            <person name="Nielsen X.C."/>
            <person name="Skovgaard O."/>
            <person name="Fuursted K."/>
            <person name="Christensen J.J."/>
        </authorList>
    </citation>
    <scope>NUCLEOTIDE SEQUENCE [LARGE SCALE GENOMIC DNA]</scope>
    <source>
        <strain evidence="3 4">CCUG42038B</strain>
    </source>
</reference>
<dbReference type="NCBIfam" id="NF040982">
    <property type="entry name" value="ComGD"/>
    <property type="match status" value="1"/>
</dbReference>
<dbReference type="PROSITE" id="PS00409">
    <property type="entry name" value="PROKAR_NTER_METHYL"/>
    <property type="match status" value="1"/>
</dbReference>
<name>A0A0X8FKA5_9LACT</name>
<dbReference type="Proteomes" id="UP000062260">
    <property type="component" value="Chromosome"/>
</dbReference>
<comment type="subcellular location">
    <subcellularLocation>
        <location evidence="1">Cell surface</location>
    </subcellularLocation>
</comment>
<evidence type="ECO:0000313" key="4">
    <source>
        <dbReference type="Proteomes" id="UP000062260"/>
    </source>
</evidence>
<dbReference type="InterPro" id="IPR016785">
    <property type="entry name" value="ComGD"/>
</dbReference>
<dbReference type="RefSeq" id="WP_067977679.1">
    <property type="nucleotide sequence ID" value="NZ_CP014163.1"/>
</dbReference>
<dbReference type="AlphaFoldDB" id="A0A0X8FKA5"/>